<feature type="transmembrane region" description="Helical" evidence="1">
    <location>
        <begin position="152"/>
        <end position="171"/>
    </location>
</feature>
<feature type="transmembrane region" description="Helical" evidence="1">
    <location>
        <begin position="220"/>
        <end position="241"/>
    </location>
</feature>
<keyword evidence="3" id="KW-0012">Acyltransferase</keyword>
<dbReference type="AlphaFoldDB" id="A0AA49JB60"/>
<feature type="transmembrane region" description="Helical" evidence="1">
    <location>
        <begin position="20"/>
        <end position="37"/>
    </location>
</feature>
<evidence type="ECO:0000256" key="1">
    <source>
        <dbReference type="SAM" id="Phobius"/>
    </source>
</evidence>
<dbReference type="Pfam" id="PF01757">
    <property type="entry name" value="Acyl_transf_3"/>
    <property type="match status" value="1"/>
</dbReference>
<feature type="transmembrane region" description="Helical" evidence="1">
    <location>
        <begin position="192"/>
        <end position="214"/>
    </location>
</feature>
<keyword evidence="3" id="KW-0808">Transferase</keyword>
<dbReference type="InterPro" id="IPR002656">
    <property type="entry name" value="Acyl_transf_3_dom"/>
</dbReference>
<evidence type="ECO:0000313" key="3">
    <source>
        <dbReference type="EMBL" id="WKK74239.2"/>
    </source>
</evidence>
<evidence type="ECO:0000259" key="2">
    <source>
        <dbReference type="Pfam" id="PF01757"/>
    </source>
</evidence>
<keyword evidence="1" id="KW-0812">Transmembrane</keyword>
<organism evidence="3 4">
    <name type="scientific">Marivirga salinarum</name>
    <dbReference type="NCBI Taxonomy" id="3059078"/>
    <lineage>
        <taxon>Bacteria</taxon>
        <taxon>Pseudomonadati</taxon>
        <taxon>Bacteroidota</taxon>
        <taxon>Cytophagia</taxon>
        <taxon>Cytophagales</taxon>
        <taxon>Marivirgaceae</taxon>
        <taxon>Marivirga</taxon>
    </lineage>
</organism>
<sequence>MKALTQKTERLHSLDSLRAIMMMLGIVLHTAITYTGGEPGPGWPIKDPEASNELLKWLGYTIHNFRMPIFMLVAGFFAALLFYERSPNKMIVNRMKRIVLPFILFVILLWPLVQLGFSYSQQIFGLAHTYTFSSFFENPFNLIPDRTMHLWFLYYLIMFSVVSFGLGKLMQHFPSLTKQISKVFNQVITRPLLKLVILSLITFLILLSMDAYWVATSLSFVPDGGTFSFYFFFYLTGWIFFKSKHLLSSFMQFDRLFTFLGLGIFTLYFLADTTEFSNALTAGIRSVTCWLFIFGFTGLFLRYFSKHSAIGRYISDSAYWVYLLHLPLTAFLPGLLAGWAIPALLKFTIVASATTFICFFTYHYFVRATFIGEFLNGRKYSRKLDDIKPLEKPVMPNMTLVTDDK</sequence>
<protein>
    <submittedName>
        <fullName evidence="3">Acyltransferase family protein</fullName>
    </submittedName>
</protein>
<dbReference type="Proteomes" id="UP001230496">
    <property type="component" value="Chromosome"/>
</dbReference>
<dbReference type="KEGG" id="msaa:QYS49_21005"/>
<evidence type="ECO:0000313" key="4">
    <source>
        <dbReference type="Proteomes" id="UP001230496"/>
    </source>
</evidence>
<keyword evidence="1" id="KW-1133">Transmembrane helix</keyword>
<reference evidence="3 4" key="1">
    <citation type="submission" date="2023-08" db="EMBL/GenBank/DDBJ databases">
        <title>Comparative genomics and taxonomic characterization of three novel marine species of genus Marivirga.</title>
        <authorList>
            <person name="Muhammad N."/>
            <person name="Kim S.-G."/>
        </authorList>
    </citation>
    <scope>NUCLEOTIDE SEQUENCE [LARGE SCALE GENOMIC DNA]</scope>
    <source>
        <strain evidence="3 4">BDSF4-3</strain>
    </source>
</reference>
<name>A0AA49JB60_9BACT</name>
<dbReference type="EMBL" id="CP129971">
    <property type="protein sequence ID" value="WKK74239.2"/>
    <property type="molecule type" value="Genomic_DNA"/>
</dbReference>
<gene>
    <name evidence="3" type="ORF">QYS49_21005</name>
</gene>
<dbReference type="GO" id="GO:0016747">
    <property type="term" value="F:acyltransferase activity, transferring groups other than amino-acyl groups"/>
    <property type="evidence" value="ECO:0007669"/>
    <property type="project" value="InterPro"/>
</dbReference>
<accession>A0AA49JB60</accession>
<proteinExistence type="predicted"/>
<keyword evidence="4" id="KW-1185">Reference proteome</keyword>
<dbReference type="RefSeq" id="WP_308347786.1">
    <property type="nucleotide sequence ID" value="NZ_CP129971.1"/>
</dbReference>
<feature type="transmembrane region" description="Helical" evidence="1">
    <location>
        <begin position="253"/>
        <end position="271"/>
    </location>
</feature>
<feature type="transmembrane region" description="Helical" evidence="1">
    <location>
        <begin position="347"/>
        <end position="366"/>
    </location>
</feature>
<dbReference type="InterPro" id="IPR050623">
    <property type="entry name" value="Glucan_succinyl_AcylTrfase"/>
</dbReference>
<feature type="transmembrane region" description="Helical" evidence="1">
    <location>
        <begin position="317"/>
        <end position="341"/>
    </location>
</feature>
<feature type="transmembrane region" description="Helical" evidence="1">
    <location>
        <begin position="283"/>
        <end position="305"/>
    </location>
</feature>
<dbReference type="PANTHER" id="PTHR36927">
    <property type="entry name" value="BLR4337 PROTEIN"/>
    <property type="match status" value="1"/>
</dbReference>
<feature type="transmembrane region" description="Helical" evidence="1">
    <location>
        <begin position="57"/>
        <end position="83"/>
    </location>
</feature>
<keyword evidence="1" id="KW-0472">Membrane</keyword>
<feature type="domain" description="Acyltransferase 3" evidence="2">
    <location>
        <begin position="12"/>
        <end position="362"/>
    </location>
</feature>
<dbReference type="PANTHER" id="PTHR36927:SF1">
    <property type="entry name" value="MDO-LIKE PROTEIN"/>
    <property type="match status" value="1"/>
</dbReference>
<feature type="transmembrane region" description="Helical" evidence="1">
    <location>
        <begin position="95"/>
        <end position="113"/>
    </location>
</feature>